<proteinExistence type="predicted"/>
<evidence type="ECO:0000313" key="2">
    <source>
        <dbReference type="EMBL" id="MQX35522.1"/>
    </source>
</evidence>
<feature type="compositionally biased region" description="Basic and acidic residues" evidence="1">
    <location>
        <begin position="254"/>
        <end position="268"/>
    </location>
</feature>
<dbReference type="AlphaFoldDB" id="A0A7X1ZDR1"/>
<feature type="region of interest" description="Disordered" evidence="1">
    <location>
        <begin position="254"/>
        <end position="276"/>
    </location>
</feature>
<dbReference type="EMBL" id="WIVE01000005">
    <property type="protein sequence ID" value="MQX35522.1"/>
    <property type="molecule type" value="Genomic_DNA"/>
</dbReference>
<sequence>MDVALAVIDHALRLLKMDAAAAGRVGLTGLHICAGHPFAAQLWLGGTDGVFGLEVLPQAGVAPLMPPDAARADLLVRHFPGLDTPAFHALTPDEQAARRDPGFDATGAPDRTLTRDLFATPLFAVGLLRLALDPARRGAAVQGVSGTPAGWAAARPVLDTLVTVLAFVHRVTPTVVVGLPRDGGEHGVHVVLPRADPNHGAGTPGGALAAFLSSARAGGPSLGPPTVPARWWAAGRWEAVPEAQPCACHHAEDAEAGDPHTHAHDHHAVATAEEPA</sequence>
<reference evidence="2 3" key="1">
    <citation type="submission" date="2019-10" db="EMBL/GenBank/DDBJ databases">
        <title>Draft whole-genome sequence of the purple nonsulfur photosynthetic bacterium Roseospira navarrensis DSM 15114.</title>
        <authorList>
            <person name="Kyndt J.A."/>
            <person name="Meyer T.E."/>
        </authorList>
    </citation>
    <scope>NUCLEOTIDE SEQUENCE [LARGE SCALE GENOMIC DNA]</scope>
    <source>
        <strain evidence="2 3">DSM 15114</strain>
    </source>
</reference>
<protein>
    <submittedName>
        <fullName evidence="2">Uncharacterized protein</fullName>
    </submittedName>
</protein>
<accession>A0A7X1ZDR1</accession>
<gene>
    <name evidence="2" type="ORF">GHC57_03220</name>
</gene>
<evidence type="ECO:0000313" key="3">
    <source>
        <dbReference type="Proteomes" id="UP000434582"/>
    </source>
</evidence>
<name>A0A7X1ZDR1_9PROT</name>
<comment type="caution">
    <text evidence="2">The sequence shown here is derived from an EMBL/GenBank/DDBJ whole genome shotgun (WGS) entry which is preliminary data.</text>
</comment>
<keyword evidence="3" id="KW-1185">Reference proteome</keyword>
<evidence type="ECO:0000256" key="1">
    <source>
        <dbReference type="SAM" id="MobiDB-lite"/>
    </source>
</evidence>
<organism evidence="2 3">
    <name type="scientific">Roseospira navarrensis</name>
    <dbReference type="NCBI Taxonomy" id="140058"/>
    <lineage>
        <taxon>Bacteria</taxon>
        <taxon>Pseudomonadati</taxon>
        <taxon>Pseudomonadota</taxon>
        <taxon>Alphaproteobacteria</taxon>
        <taxon>Rhodospirillales</taxon>
        <taxon>Rhodospirillaceae</taxon>
        <taxon>Roseospira</taxon>
    </lineage>
</organism>
<dbReference type="Proteomes" id="UP000434582">
    <property type="component" value="Unassembled WGS sequence"/>
</dbReference>